<evidence type="ECO:0000256" key="3">
    <source>
        <dbReference type="ARBA" id="ARBA00022553"/>
    </source>
</evidence>
<keyword evidence="5" id="KW-0418">Kinase</keyword>
<dbReference type="GO" id="GO:0043565">
    <property type="term" value="F:sequence-specific DNA binding"/>
    <property type="evidence" value="ECO:0007669"/>
    <property type="project" value="InterPro"/>
</dbReference>
<accession>A0A7J4XGX1</accession>
<dbReference type="InterPro" id="IPR011006">
    <property type="entry name" value="CheY-like_superfamily"/>
</dbReference>
<evidence type="ECO:0000313" key="15">
    <source>
        <dbReference type="Proteomes" id="UP000422221"/>
    </source>
</evidence>
<dbReference type="InterPro" id="IPR036097">
    <property type="entry name" value="HisK_dim/P_sf"/>
</dbReference>
<feature type="chain" id="PRO_5029791108" description="histidine kinase" evidence="10">
    <location>
        <begin position="25"/>
        <end position="1324"/>
    </location>
</feature>
<protein>
    <recommendedName>
        <fullName evidence="2">histidine kinase</fullName>
        <ecNumber evidence="2">2.7.13.3</ecNumber>
    </recommendedName>
</protein>
<evidence type="ECO:0000259" key="13">
    <source>
        <dbReference type="PROSITE" id="PS50110"/>
    </source>
</evidence>
<evidence type="ECO:0000256" key="9">
    <source>
        <dbReference type="SAM" id="Phobius"/>
    </source>
</evidence>
<dbReference type="SMART" id="SM00388">
    <property type="entry name" value="HisKA"/>
    <property type="match status" value="1"/>
</dbReference>
<keyword evidence="10" id="KW-0732">Signal</keyword>
<dbReference type="SUPFAM" id="SSF46689">
    <property type="entry name" value="Homeodomain-like"/>
    <property type="match status" value="1"/>
</dbReference>
<dbReference type="SUPFAM" id="SSF47384">
    <property type="entry name" value="Homodimeric domain of signal transducing histidine kinase"/>
    <property type="match status" value="1"/>
</dbReference>
<evidence type="ECO:0000259" key="12">
    <source>
        <dbReference type="PROSITE" id="PS50109"/>
    </source>
</evidence>
<dbReference type="PANTHER" id="PTHR43547:SF2">
    <property type="entry name" value="HYBRID SIGNAL TRANSDUCTION HISTIDINE KINASE C"/>
    <property type="match status" value="1"/>
</dbReference>
<dbReference type="GO" id="GO:0000155">
    <property type="term" value="F:phosphorelay sensor kinase activity"/>
    <property type="evidence" value="ECO:0007669"/>
    <property type="project" value="InterPro"/>
</dbReference>
<evidence type="ECO:0000256" key="1">
    <source>
        <dbReference type="ARBA" id="ARBA00000085"/>
    </source>
</evidence>
<dbReference type="InterPro" id="IPR003594">
    <property type="entry name" value="HATPase_dom"/>
</dbReference>
<dbReference type="Gene3D" id="3.40.50.2300">
    <property type="match status" value="1"/>
</dbReference>
<dbReference type="InterPro" id="IPR005467">
    <property type="entry name" value="His_kinase_dom"/>
</dbReference>
<evidence type="ECO:0000259" key="11">
    <source>
        <dbReference type="PROSITE" id="PS01124"/>
    </source>
</evidence>
<dbReference type="InterPro" id="IPR018060">
    <property type="entry name" value="HTH_AraC"/>
</dbReference>
<evidence type="ECO:0000256" key="8">
    <source>
        <dbReference type="PROSITE-ProRule" id="PRU00169"/>
    </source>
</evidence>
<sequence>MIYILYIFLLAAFSISTYGQTANADILSSRLHVISVNEGLPQQAVTSIVQDKNGFVWMGTYDGLCKYDGTNYKNYYHINNDTTSLSNNRILAILEDSKGNLIVGTEGTSCVNFYNKDTDNFHVPTDIKWKNCRSLIEDNNHKIWVGTSDGLYLLHIDSLHKVVHEKTKIESLWHTTIKRILLSPDKSCIWILTNNKIYHLDTDQNIKGCYENQLIKQARDIYCDSSSQLFILHDEGIYLIDEGTVVKTNVSTPLTAIKELKRGIYIAGTENSGIRILESHQKGSFKIRKTTDLNNSTFFQSNLIRNFFIDRSNCLWIGSGHNGVAIVDLSPLPFHKLLMPKEEIRPLVRVITKDSSDNLWIGIKLGGLYMLKDGVYTKFPIDSKQNFNAIMEDSKKNIWILTNKNVYIYKGKKLYNLNEISGIPTDIYNKILAASVIIEDDQGTIWIGGTGKLARIRGLFTSSVSVHYFNAPYTQDIFCLGKDKLGRIWLGSRSKGIFVITLNIFSDIIKYQSINTTNSSIKSNHIWDICFSKNGNYVWVATDSGINSFDCSSLEANVISVAPHEKLINHKILSVIEVSDHSIWLNTSQGLLHYNPETGHYREYYYSDGLCSNCLTEAGYLAADGTLYIGSINGINYFNPLDIKDIRNDAQIQTIRFMIYNKSVKPNQKINSSVPLKCNIIDADQIDISYLNNNFSFEFIAPNYTSPNKIYYAYKLEGVDEDWVYTSSDNRIASYNNLDAGKYKFHVKATEINGIWDTDERCIELTVGEAPWNTWWAYLLYLIFVVMIILLVLKYYFTQYKLKRDLQIEHIQREHEQVLSETKLQFHANISHEIRTSLSLIITPLNDIINDIGGTVNTTKLGIMRRNIEHLNNLVSQFLDLQKIDEGVVPLCVKETNISLLLEDICERFRPVAENQQIEFHLVCESSDMIGYLDEDKVVKIIGNLVSNAIKFNSKGGRVTVFAAQVNDKIEFAVEDTGWGISPDDITRIFERYYQNNRQKNQGMGIGLSLVNQLVRLHKGSISVKSDPDGGQTLFTVRIPVSKEYYDDKELIKKENISPITREQINDNKQESKATIIIVEDNLDMSTYLTVCLAERFNVICKNNVDDAIDEIIQFIPDLILLDIVLEGNKTGYDLCNAVKSNMMTNHIPILMLSAKDTPQDIALGYNCGAEDYILKPFSMEILIQKINNIIKYRKNSLMEYDSGNEIENTDYNKGGNQFYEKLIGLIHDNISNSEFGITNICEELNISRTQLYRKVKAVTDIPISTLIRNLRMKKAYELFKNNDYTVSEVMYQVGINSNSYFTKTFKEYFNILPSEFIKQTYKK</sequence>
<evidence type="ECO:0000256" key="5">
    <source>
        <dbReference type="ARBA" id="ARBA00022777"/>
    </source>
</evidence>
<dbReference type="Proteomes" id="UP000422221">
    <property type="component" value="Unassembled WGS sequence"/>
</dbReference>
<dbReference type="FunFam" id="3.30.565.10:FF:000006">
    <property type="entry name" value="Sensor histidine kinase WalK"/>
    <property type="match status" value="1"/>
</dbReference>
<dbReference type="InterPro" id="IPR015943">
    <property type="entry name" value="WD40/YVTN_repeat-like_dom_sf"/>
</dbReference>
<feature type="signal peptide" evidence="10">
    <location>
        <begin position="1"/>
        <end position="24"/>
    </location>
</feature>
<dbReference type="InterPro" id="IPR036890">
    <property type="entry name" value="HATPase_C_sf"/>
</dbReference>
<comment type="caution">
    <text evidence="14">The sequence shown here is derived from an EMBL/GenBank/DDBJ whole genome shotgun (WGS) entry which is preliminary data.</text>
</comment>
<dbReference type="Gene3D" id="2.130.10.10">
    <property type="entry name" value="YVTN repeat-like/Quinoprotein amine dehydrogenase"/>
    <property type="match status" value="2"/>
</dbReference>
<dbReference type="PROSITE" id="PS50110">
    <property type="entry name" value="RESPONSE_REGULATORY"/>
    <property type="match status" value="1"/>
</dbReference>
<reference evidence="14 15" key="1">
    <citation type="journal article" date="2019" name="Nat. Med.">
        <title>A library of human gut bacterial isolates paired with longitudinal multiomics data enables mechanistic microbiome research.</title>
        <authorList>
            <person name="Poyet M."/>
            <person name="Groussin M."/>
            <person name="Gibbons S.M."/>
            <person name="Avila-Pacheco J."/>
            <person name="Jiang X."/>
            <person name="Kearney S.M."/>
            <person name="Perrotta A.R."/>
            <person name="Berdy B."/>
            <person name="Zhao S."/>
            <person name="Lieberman T.D."/>
            <person name="Swanson P.K."/>
            <person name="Smith M."/>
            <person name="Roesemann S."/>
            <person name="Alexander J.E."/>
            <person name="Rich S.A."/>
            <person name="Livny J."/>
            <person name="Vlamakis H."/>
            <person name="Clish C."/>
            <person name="Bullock K."/>
            <person name="Deik A."/>
            <person name="Scott J."/>
            <person name="Pierce K.A."/>
            <person name="Xavier R.J."/>
            <person name="Alm E.J."/>
        </authorList>
    </citation>
    <scope>NUCLEOTIDE SEQUENCE [LARGE SCALE GENOMIC DNA]</scope>
    <source>
        <strain evidence="14 15">BIOML-A10</strain>
    </source>
</reference>
<evidence type="ECO:0000256" key="2">
    <source>
        <dbReference type="ARBA" id="ARBA00012438"/>
    </source>
</evidence>
<keyword evidence="6" id="KW-0805">Transcription regulation</keyword>
<keyword evidence="4" id="KW-0808">Transferase</keyword>
<keyword evidence="9" id="KW-0472">Membrane</keyword>
<dbReference type="InterPro" id="IPR013783">
    <property type="entry name" value="Ig-like_fold"/>
</dbReference>
<dbReference type="InterPro" id="IPR004358">
    <property type="entry name" value="Sig_transdc_His_kin-like_C"/>
</dbReference>
<keyword evidence="3 8" id="KW-0597">Phosphoprotein</keyword>
<dbReference type="Gene3D" id="2.60.40.10">
    <property type="entry name" value="Immunoglobulins"/>
    <property type="match status" value="1"/>
</dbReference>
<dbReference type="PROSITE" id="PS01124">
    <property type="entry name" value="HTH_ARAC_FAMILY_2"/>
    <property type="match status" value="1"/>
</dbReference>
<dbReference type="Gene3D" id="3.30.565.10">
    <property type="entry name" value="Histidine kinase-like ATPase, C-terminal domain"/>
    <property type="match status" value="1"/>
</dbReference>
<evidence type="ECO:0000256" key="6">
    <source>
        <dbReference type="ARBA" id="ARBA00023015"/>
    </source>
</evidence>
<dbReference type="PROSITE" id="PS50109">
    <property type="entry name" value="HIS_KIN"/>
    <property type="match status" value="1"/>
</dbReference>
<dbReference type="CDD" id="cd00082">
    <property type="entry name" value="HisKA"/>
    <property type="match status" value="1"/>
</dbReference>
<keyword evidence="7" id="KW-0804">Transcription</keyword>
<evidence type="ECO:0000313" key="14">
    <source>
        <dbReference type="EMBL" id="KAA3762904.1"/>
    </source>
</evidence>
<keyword evidence="9" id="KW-0812">Transmembrane</keyword>
<keyword evidence="9" id="KW-1133">Transmembrane helix</keyword>
<dbReference type="EMBL" id="VWMK01000014">
    <property type="protein sequence ID" value="KAA3762904.1"/>
    <property type="molecule type" value="Genomic_DNA"/>
</dbReference>
<dbReference type="Gene3D" id="1.10.287.130">
    <property type="match status" value="1"/>
</dbReference>
<dbReference type="SUPFAM" id="SSF63829">
    <property type="entry name" value="Calcium-dependent phosphotriesterase"/>
    <property type="match status" value="2"/>
</dbReference>
<dbReference type="EC" id="2.7.13.3" evidence="2"/>
<dbReference type="Pfam" id="PF00072">
    <property type="entry name" value="Response_reg"/>
    <property type="match status" value="1"/>
</dbReference>
<feature type="domain" description="Histidine kinase" evidence="12">
    <location>
        <begin position="829"/>
        <end position="1043"/>
    </location>
</feature>
<dbReference type="Pfam" id="PF12833">
    <property type="entry name" value="HTH_18"/>
    <property type="match status" value="1"/>
</dbReference>
<proteinExistence type="predicted"/>
<dbReference type="InterPro" id="IPR011110">
    <property type="entry name" value="Reg_prop"/>
</dbReference>
<feature type="domain" description="HTH araC/xylS-type" evidence="11">
    <location>
        <begin position="1221"/>
        <end position="1320"/>
    </location>
</feature>
<gene>
    <name evidence="14" type="ORF">F3F73_14210</name>
</gene>
<evidence type="ECO:0000256" key="4">
    <source>
        <dbReference type="ARBA" id="ARBA00022679"/>
    </source>
</evidence>
<dbReference type="Pfam" id="PF07495">
    <property type="entry name" value="Y_Y_Y"/>
    <property type="match status" value="1"/>
</dbReference>
<comment type="catalytic activity">
    <reaction evidence="1">
        <text>ATP + protein L-histidine = ADP + protein N-phospho-L-histidine.</text>
        <dbReference type="EC" id="2.7.13.3"/>
    </reaction>
</comment>
<dbReference type="SUPFAM" id="SSF55874">
    <property type="entry name" value="ATPase domain of HSP90 chaperone/DNA topoisomerase II/histidine kinase"/>
    <property type="match status" value="1"/>
</dbReference>
<dbReference type="InterPro" id="IPR011123">
    <property type="entry name" value="Y_Y_Y"/>
</dbReference>
<dbReference type="SMART" id="SM00342">
    <property type="entry name" value="HTH_ARAC"/>
    <property type="match status" value="1"/>
</dbReference>
<dbReference type="InterPro" id="IPR009057">
    <property type="entry name" value="Homeodomain-like_sf"/>
</dbReference>
<dbReference type="GO" id="GO:0003700">
    <property type="term" value="F:DNA-binding transcription factor activity"/>
    <property type="evidence" value="ECO:0007669"/>
    <property type="project" value="InterPro"/>
</dbReference>
<evidence type="ECO:0000256" key="7">
    <source>
        <dbReference type="ARBA" id="ARBA00023163"/>
    </source>
</evidence>
<feature type="transmembrane region" description="Helical" evidence="9">
    <location>
        <begin position="775"/>
        <end position="797"/>
    </location>
</feature>
<dbReference type="SMART" id="SM00448">
    <property type="entry name" value="REC"/>
    <property type="match status" value="1"/>
</dbReference>
<feature type="domain" description="Response regulatory" evidence="13">
    <location>
        <begin position="1075"/>
        <end position="1191"/>
    </location>
</feature>
<dbReference type="PRINTS" id="PR00344">
    <property type="entry name" value="BCTRLSENSOR"/>
</dbReference>
<dbReference type="Pfam" id="PF07494">
    <property type="entry name" value="Reg_prop"/>
    <property type="match status" value="2"/>
</dbReference>
<dbReference type="PANTHER" id="PTHR43547">
    <property type="entry name" value="TWO-COMPONENT HISTIDINE KINASE"/>
    <property type="match status" value="1"/>
</dbReference>
<dbReference type="SUPFAM" id="SSF52172">
    <property type="entry name" value="CheY-like"/>
    <property type="match status" value="1"/>
</dbReference>
<dbReference type="RefSeq" id="WP_130059348.1">
    <property type="nucleotide sequence ID" value="NZ_JADNPJ010000007.1"/>
</dbReference>
<dbReference type="SMART" id="SM00387">
    <property type="entry name" value="HATPase_c"/>
    <property type="match status" value="1"/>
</dbReference>
<dbReference type="Pfam" id="PF00512">
    <property type="entry name" value="HisKA"/>
    <property type="match status" value="1"/>
</dbReference>
<dbReference type="InterPro" id="IPR001789">
    <property type="entry name" value="Sig_transdc_resp-reg_receiver"/>
</dbReference>
<dbReference type="Gene3D" id="1.10.10.60">
    <property type="entry name" value="Homeodomain-like"/>
    <property type="match status" value="1"/>
</dbReference>
<name>A0A7J4XGX1_9BACE</name>
<dbReference type="CDD" id="cd17574">
    <property type="entry name" value="REC_OmpR"/>
    <property type="match status" value="1"/>
</dbReference>
<dbReference type="InterPro" id="IPR003661">
    <property type="entry name" value="HisK_dim/P_dom"/>
</dbReference>
<organism evidence="14 15">
    <name type="scientific">Bacteroides salyersiae</name>
    <dbReference type="NCBI Taxonomy" id="291644"/>
    <lineage>
        <taxon>Bacteria</taxon>
        <taxon>Pseudomonadati</taxon>
        <taxon>Bacteroidota</taxon>
        <taxon>Bacteroidia</taxon>
        <taxon>Bacteroidales</taxon>
        <taxon>Bacteroidaceae</taxon>
        <taxon>Bacteroides</taxon>
    </lineage>
</organism>
<feature type="modified residue" description="4-aspartylphosphate" evidence="8">
    <location>
        <position position="1123"/>
    </location>
</feature>
<dbReference type="Pfam" id="PF02518">
    <property type="entry name" value="HATPase_c"/>
    <property type="match status" value="1"/>
</dbReference>
<evidence type="ECO:0000256" key="10">
    <source>
        <dbReference type="SAM" id="SignalP"/>
    </source>
</evidence>